<keyword evidence="7" id="KW-1185">Reference proteome</keyword>
<reference evidence="8" key="1">
    <citation type="submission" date="2025-08" db="UniProtKB">
        <authorList>
            <consortium name="RefSeq"/>
        </authorList>
    </citation>
    <scope>IDENTIFICATION</scope>
</reference>
<dbReference type="Gene3D" id="3.40.50.1440">
    <property type="entry name" value="Tubulin/FtsZ, GTPase domain"/>
    <property type="match status" value="1"/>
</dbReference>
<evidence type="ECO:0000313" key="8">
    <source>
        <dbReference type="RefSeq" id="XP_018027227.1"/>
    </source>
</evidence>
<accession>A0A8B7PPJ0</accession>
<dbReference type="InterPro" id="IPR000217">
    <property type="entry name" value="Tubulin"/>
</dbReference>
<keyword evidence="3 5" id="KW-0547">Nucleotide-binding</keyword>
<organism evidence="7 8">
    <name type="scientific">Hyalella azteca</name>
    <name type="common">Amphipod</name>
    <dbReference type="NCBI Taxonomy" id="294128"/>
    <lineage>
        <taxon>Eukaryota</taxon>
        <taxon>Metazoa</taxon>
        <taxon>Ecdysozoa</taxon>
        <taxon>Arthropoda</taxon>
        <taxon>Crustacea</taxon>
        <taxon>Multicrustacea</taxon>
        <taxon>Malacostraca</taxon>
        <taxon>Eumalacostraca</taxon>
        <taxon>Peracarida</taxon>
        <taxon>Amphipoda</taxon>
        <taxon>Senticaudata</taxon>
        <taxon>Talitrida</taxon>
        <taxon>Talitroidea</taxon>
        <taxon>Hyalellidae</taxon>
        <taxon>Hyalella</taxon>
    </lineage>
</organism>
<sequence>PEQLITGKEDAANNYARGHYTIGKEIIDGVMARINKISEACSGLQGFFIFHSFGGGTGSGFTALLMERLSCEYAKKSKLEFAVYPSPTMSSAMVEPYNSILTTHTTLDHTDCAFMVDNEAIYDICRKNLNIERPS</sequence>
<dbReference type="Pfam" id="PF00091">
    <property type="entry name" value="Tubulin"/>
    <property type="match status" value="1"/>
</dbReference>
<dbReference type="SUPFAM" id="SSF52490">
    <property type="entry name" value="Tubulin nucleotide-binding domain-like"/>
    <property type="match status" value="1"/>
</dbReference>
<dbReference type="SMART" id="SM00864">
    <property type="entry name" value="Tubulin"/>
    <property type="match status" value="1"/>
</dbReference>
<dbReference type="OrthoDB" id="6410650at2759"/>
<dbReference type="PRINTS" id="PR01161">
    <property type="entry name" value="TUBULIN"/>
</dbReference>
<comment type="similarity">
    <text evidence="1 5">Belongs to the tubulin family.</text>
</comment>
<evidence type="ECO:0000256" key="4">
    <source>
        <dbReference type="ARBA" id="ARBA00023134"/>
    </source>
</evidence>
<dbReference type="OMA" id="IYDICYR"/>
<dbReference type="AlphaFoldDB" id="A0A8B7PPJ0"/>
<keyword evidence="2 5" id="KW-0493">Microtubule</keyword>
<dbReference type="PROSITE" id="PS00227">
    <property type="entry name" value="TUBULIN"/>
    <property type="match status" value="1"/>
</dbReference>
<dbReference type="InterPro" id="IPR036525">
    <property type="entry name" value="Tubulin/FtsZ_GTPase_sf"/>
</dbReference>
<feature type="non-terminal residue" evidence="8">
    <location>
        <position position="1"/>
    </location>
</feature>
<dbReference type="KEGG" id="hazt:108682549"/>
<dbReference type="InterPro" id="IPR003008">
    <property type="entry name" value="Tubulin_FtsZ_GTPase"/>
</dbReference>
<evidence type="ECO:0000256" key="3">
    <source>
        <dbReference type="ARBA" id="ARBA00022741"/>
    </source>
</evidence>
<evidence type="ECO:0000313" key="7">
    <source>
        <dbReference type="Proteomes" id="UP000694843"/>
    </source>
</evidence>
<feature type="non-terminal residue" evidence="8">
    <location>
        <position position="135"/>
    </location>
</feature>
<dbReference type="GO" id="GO:0005874">
    <property type="term" value="C:microtubule"/>
    <property type="evidence" value="ECO:0007669"/>
    <property type="project" value="UniProtKB-KW"/>
</dbReference>
<dbReference type="GeneID" id="108682549"/>
<evidence type="ECO:0000259" key="6">
    <source>
        <dbReference type="SMART" id="SM00864"/>
    </source>
</evidence>
<dbReference type="PRINTS" id="PR01519">
    <property type="entry name" value="EPSLNTUBULIN"/>
</dbReference>
<dbReference type="GO" id="GO:0007017">
    <property type="term" value="P:microtubule-based process"/>
    <property type="evidence" value="ECO:0007669"/>
    <property type="project" value="InterPro"/>
</dbReference>
<dbReference type="Proteomes" id="UP000694843">
    <property type="component" value="Unplaced"/>
</dbReference>
<evidence type="ECO:0000256" key="5">
    <source>
        <dbReference type="RuleBase" id="RU000352"/>
    </source>
</evidence>
<feature type="domain" description="Tubulin/FtsZ GTPase" evidence="6">
    <location>
        <begin position="1"/>
        <end position="135"/>
    </location>
</feature>
<dbReference type="RefSeq" id="XP_018027227.1">
    <property type="nucleotide sequence ID" value="XM_018171738.1"/>
</dbReference>
<protein>
    <submittedName>
        <fullName evidence="8">Tubulin alpha chain</fullName>
    </submittedName>
</protein>
<keyword evidence="4 5" id="KW-0342">GTP-binding</keyword>
<evidence type="ECO:0000256" key="1">
    <source>
        <dbReference type="ARBA" id="ARBA00009636"/>
    </source>
</evidence>
<dbReference type="GO" id="GO:0005525">
    <property type="term" value="F:GTP binding"/>
    <property type="evidence" value="ECO:0007669"/>
    <property type="project" value="UniProtKB-UniRule"/>
</dbReference>
<dbReference type="InterPro" id="IPR017975">
    <property type="entry name" value="Tubulin_CS"/>
</dbReference>
<name>A0A8B7PPJ0_HYAAZ</name>
<gene>
    <name evidence="8" type="primary">LOC108682549</name>
</gene>
<dbReference type="InterPro" id="IPR004057">
    <property type="entry name" value="Epsilon_tubulin"/>
</dbReference>
<evidence type="ECO:0000256" key="2">
    <source>
        <dbReference type="ARBA" id="ARBA00022701"/>
    </source>
</evidence>
<proteinExistence type="inferred from homology"/>
<dbReference type="PANTHER" id="PTHR11588">
    <property type="entry name" value="TUBULIN"/>
    <property type="match status" value="1"/>
</dbReference>